<dbReference type="AlphaFoldDB" id="A0A839F1V2"/>
<dbReference type="InterPro" id="IPR042175">
    <property type="entry name" value="Cell/Rod_MreC_2"/>
</dbReference>
<gene>
    <name evidence="10" type="ORF">FHW12_002063</name>
</gene>
<evidence type="ECO:0000256" key="5">
    <source>
        <dbReference type="PIRNR" id="PIRNR038471"/>
    </source>
</evidence>
<comment type="caution">
    <text evidence="10">The sequence shown here is derived from an EMBL/GenBank/DDBJ whole genome shotgun (WGS) entry which is preliminary data.</text>
</comment>
<organism evidence="10 11">
    <name type="scientific">Dokdonella fugitiva</name>
    <dbReference type="NCBI Taxonomy" id="328517"/>
    <lineage>
        <taxon>Bacteria</taxon>
        <taxon>Pseudomonadati</taxon>
        <taxon>Pseudomonadota</taxon>
        <taxon>Gammaproteobacteria</taxon>
        <taxon>Lysobacterales</taxon>
        <taxon>Rhodanobacteraceae</taxon>
        <taxon>Dokdonella</taxon>
    </lineage>
</organism>
<keyword evidence="8" id="KW-0812">Transmembrane</keyword>
<feature type="coiled-coil region" evidence="6">
    <location>
        <begin position="78"/>
        <end position="105"/>
    </location>
</feature>
<accession>A0A839F1V2</accession>
<dbReference type="InterPro" id="IPR007221">
    <property type="entry name" value="MreC"/>
</dbReference>
<evidence type="ECO:0000256" key="6">
    <source>
        <dbReference type="SAM" id="Coils"/>
    </source>
</evidence>
<protein>
    <recommendedName>
        <fullName evidence="2 5">Cell shape-determining protein MreC</fullName>
    </recommendedName>
    <alternativeName>
        <fullName evidence="4 5">Cell shape protein MreC</fullName>
    </alternativeName>
</protein>
<evidence type="ECO:0000256" key="2">
    <source>
        <dbReference type="ARBA" id="ARBA00013855"/>
    </source>
</evidence>
<evidence type="ECO:0000256" key="3">
    <source>
        <dbReference type="ARBA" id="ARBA00022960"/>
    </source>
</evidence>
<dbReference type="Pfam" id="PF04085">
    <property type="entry name" value="MreC"/>
    <property type="match status" value="1"/>
</dbReference>
<evidence type="ECO:0000313" key="11">
    <source>
        <dbReference type="Proteomes" id="UP000550401"/>
    </source>
</evidence>
<dbReference type="Gene3D" id="2.40.10.350">
    <property type="entry name" value="Rod shape-determining protein MreC, domain 2"/>
    <property type="match status" value="1"/>
</dbReference>
<feature type="transmembrane region" description="Helical" evidence="8">
    <location>
        <begin position="12"/>
        <end position="36"/>
    </location>
</feature>
<dbReference type="EMBL" id="JACGXL010000002">
    <property type="protein sequence ID" value="MBA8887849.1"/>
    <property type="molecule type" value="Genomic_DNA"/>
</dbReference>
<evidence type="ECO:0000259" key="9">
    <source>
        <dbReference type="Pfam" id="PF04085"/>
    </source>
</evidence>
<comment type="function">
    <text evidence="5">Involved in formation and maintenance of cell shape.</text>
</comment>
<feature type="region of interest" description="Disordered" evidence="7">
    <location>
        <begin position="272"/>
        <end position="313"/>
    </location>
</feature>
<keyword evidence="11" id="KW-1185">Reference proteome</keyword>
<dbReference type="PIRSF" id="PIRSF038471">
    <property type="entry name" value="MreC"/>
    <property type="match status" value="1"/>
</dbReference>
<keyword evidence="3 5" id="KW-0133">Cell shape</keyword>
<evidence type="ECO:0000313" key="10">
    <source>
        <dbReference type="EMBL" id="MBA8887849.1"/>
    </source>
</evidence>
<dbReference type="Gene3D" id="2.40.10.340">
    <property type="entry name" value="Rod shape-determining protein MreC, domain 1"/>
    <property type="match status" value="1"/>
</dbReference>
<dbReference type="GO" id="GO:0005886">
    <property type="term" value="C:plasma membrane"/>
    <property type="evidence" value="ECO:0007669"/>
    <property type="project" value="TreeGrafter"/>
</dbReference>
<dbReference type="PANTHER" id="PTHR34138:SF1">
    <property type="entry name" value="CELL SHAPE-DETERMINING PROTEIN MREC"/>
    <property type="match status" value="1"/>
</dbReference>
<reference evidence="10 11" key="1">
    <citation type="submission" date="2020-07" db="EMBL/GenBank/DDBJ databases">
        <title>Genomic Encyclopedia of Type Strains, Phase IV (KMG-V): Genome sequencing to study the core and pangenomes of soil and plant-associated prokaryotes.</title>
        <authorList>
            <person name="Whitman W."/>
        </authorList>
    </citation>
    <scope>NUCLEOTIDE SEQUENCE [LARGE SCALE GENOMIC DNA]</scope>
    <source>
        <strain evidence="10 11">RH2WT43</strain>
    </source>
</reference>
<comment type="similarity">
    <text evidence="1 5">Belongs to the MreC family.</text>
</comment>
<dbReference type="InterPro" id="IPR055342">
    <property type="entry name" value="MreC_beta-barrel_core"/>
</dbReference>
<evidence type="ECO:0000256" key="4">
    <source>
        <dbReference type="ARBA" id="ARBA00032089"/>
    </source>
</evidence>
<dbReference type="PANTHER" id="PTHR34138">
    <property type="entry name" value="CELL SHAPE-DETERMINING PROTEIN MREC"/>
    <property type="match status" value="1"/>
</dbReference>
<evidence type="ECO:0000256" key="7">
    <source>
        <dbReference type="SAM" id="MobiDB-lite"/>
    </source>
</evidence>
<evidence type="ECO:0000256" key="8">
    <source>
        <dbReference type="SAM" id="Phobius"/>
    </source>
</evidence>
<keyword evidence="8" id="KW-0472">Membrane</keyword>
<dbReference type="InterPro" id="IPR042177">
    <property type="entry name" value="Cell/Rod_1"/>
</dbReference>
<keyword evidence="6" id="KW-0175">Coiled coil</keyword>
<evidence type="ECO:0000256" key="1">
    <source>
        <dbReference type="ARBA" id="ARBA00009369"/>
    </source>
</evidence>
<name>A0A839F1V2_9GAMM</name>
<feature type="compositionally biased region" description="Low complexity" evidence="7">
    <location>
        <begin position="300"/>
        <end position="313"/>
    </location>
</feature>
<keyword evidence="8" id="KW-1133">Transmembrane helix</keyword>
<sequence>MPLARTDNATTLFAEGAVSTLRLIVYLACAIGLMVLDHRGNYLESLRRTGGVLIEPVYRLAALPANLARATRTAVATQDQLASENRALREQLLFAQARLNRLDALVAQNARLKGLLDAQKNLGLTVQFARLINVDLDPFRHRIVLDVGASQGIDVGQPVIDAQGVMGQIVEVLPNSSIAMLITDATHAIPVVIERTGLRTIAYGSGAIDELQLPTIPISADVKVGDRLLTSGLGGRFPAGFPVGEVRQVGQDKSGMFIAAVAQPAAALDRSSEVLLLRDQPQPYGPPAPQDEVGPPSDLAGPAPAAAPGTPTP</sequence>
<dbReference type="GO" id="GO:0008360">
    <property type="term" value="P:regulation of cell shape"/>
    <property type="evidence" value="ECO:0007669"/>
    <property type="project" value="UniProtKB-KW"/>
</dbReference>
<feature type="domain" description="Rod shape-determining protein MreC beta-barrel core" evidence="9">
    <location>
        <begin position="132"/>
        <end position="277"/>
    </location>
</feature>
<dbReference type="RefSeq" id="WP_182530882.1">
    <property type="nucleotide sequence ID" value="NZ_JACGXL010000002.1"/>
</dbReference>
<proteinExistence type="inferred from homology"/>
<dbReference type="Proteomes" id="UP000550401">
    <property type="component" value="Unassembled WGS sequence"/>
</dbReference>
<dbReference type="NCBIfam" id="TIGR00219">
    <property type="entry name" value="mreC"/>
    <property type="match status" value="1"/>
</dbReference>